<organism evidence="2 3">
    <name type="scientific">Bacillus mycoides</name>
    <dbReference type="NCBI Taxonomy" id="1405"/>
    <lineage>
        <taxon>Bacteria</taxon>
        <taxon>Bacillati</taxon>
        <taxon>Bacillota</taxon>
        <taxon>Bacilli</taxon>
        <taxon>Bacillales</taxon>
        <taxon>Bacillaceae</taxon>
        <taxon>Bacillus</taxon>
        <taxon>Bacillus cereus group</taxon>
    </lineage>
</organism>
<dbReference type="EMBL" id="AHEV01000034">
    <property type="protein sequence ID" value="EJR33361.1"/>
    <property type="molecule type" value="Genomic_DNA"/>
</dbReference>
<dbReference type="Pfam" id="PF04738">
    <property type="entry name" value="Lant_dehydr_N"/>
    <property type="match status" value="1"/>
</dbReference>
<dbReference type="Proteomes" id="UP000006976">
    <property type="component" value="Unassembled WGS sequence"/>
</dbReference>
<evidence type="ECO:0000259" key="1">
    <source>
        <dbReference type="Pfam" id="PF04738"/>
    </source>
</evidence>
<name>A0ABC9QX97_BACMY</name>
<comment type="caution">
    <text evidence="2">The sequence shown here is derived from an EMBL/GenBank/DDBJ whole genome shotgun (WGS) entry which is preliminary data.</text>
</comment>
<evidence type="ECO:0000313" key="2">
    <source>
        <dbReference type="EMBL" id="EJR33361.1"/>
    </source>
</evidence>
<gene>
    <name evidence="2" type="ORF">III_04917</name>
</gene>
<reference evidence="2 3" key="1">
    <citation type="submission" date="2012-04" db="EMBL/GenBank/DDBJ databases">
        <title>The Genome Sequence of Bacillus cereus VD078.</title>
        <authorList>
            <consortium name="The Broad Institute Genome Sequencing Platform"/>
            <consortium name="The Broad Institute Genome Sequencing Center for Infectious Disease"/>
            <person name="Feldgarden M."/>
            <person name="Van der Auwera G.A."/>
            <person name="Mahillon J."/>
            <person name="Duprez V."/>
            <person name="Timmery S."/>
            <person name="Mattelet C."/>
            <person name="Dierick K."/>
            <person name="Sun M."/>
            <person name="Yu Z."/>
            <person name="Zhu L."/>
            <person name="Hu X."/>
            <person name="Shank E.B."/>
            <person name="Swiecicka I."/>
            <person name="Hansen B.M."/>
            <person name="Andrup L."/>
            <person name="Young S.K."/>
            <person name="Zeng Q."/>
            <person name="Gargeya S."/>
            <person name="Fitzgerald M."/>
            <person name="Haas B."/>
            <person name="Abouelleil A."/>
            <person name="Alvarado L."/>
            <person name="Arachchi H.M."/>
            <person name="Berlin A."/>
            <person name="Chapman S.B."/>
            <person name="Goldberg J."/>
            <person name="Griggs A."/>
            <person name="Gujja S."/>
            <person name="Hansen M."/>
            <person name="Howarth C."/>
            <person name="Imamovic A."/>
            <person name="Larimer J."/>
            <person name="McCowen C."/>
            <person name="Montmayeur A."/>
            <person name="Murphy C."/>
            <person name="Neiman D."/>
            <person name="Pearson M."/>
            <person name="Priest M."/>
            <person name="Roberts A."/>
            <person name="Saif S."/>
            <person name="Shea T."/>
            <person name="Sisk P."/>
            <person name="Sykes S."/>
            <person name="Wortman J."/>
            <person name="Nusbaum C."/>
            <person name="Birren B."/>
        </authorList>
    </citation>
    <scope>NUCLEOTIDE SEQUENCE [LARGE SCALE GENOMIC DNA]</scope>
    <source>
        <strain evidence="2 3">VD078</strain>
    </source>
</reference>
<accession>A0ABC9QX97</accession>
<evidence type="ECO:0000313" key="3">
    <source>
        <dbReference type="Proteomes" id="UP000006976"/>
    </source>
</evidence>
<dbReference type="RefSeq" id="WP_002169254.1">
    <property type="nucleotide sequence ID" value="NZ_JH792251.1"/>
</dbReference>
<sequence>MVLNVENKQRILTPYYLKRIGGVPLDKIIGLTASNTVTLIRDTLQIEQQLDNIKDELFHLIFLKVEAEKNPLIRKKLIAIKKNVYKFKEIDLDCVETEGVPLNIIKFVNKWNVRLRELKRMQELYPVIYKEELYRIRKDFQEVVKNENLLNGIVLTSQSMYEKTIQYTTTPIDEQKSRLRKIEPSLAIFLIRAACKTSPFSTFTSTLVEEWDGKENQIENQGIRKSFVKINYTLVMRIFDHLLLHDDVMPFCTYHLNSTVSEDNNVISYIINEDKVDKTSKVFRSNEKLININNNPLIKKIVELLKEEECLTYNQLFLYVNKIFNSSTKTHSFIKKLNQIQLILPNVCLGQQSENIIEECISKMASFDVGVVRKVCASLSEINKFILLYSDASTDQRNIILSKIKNIIIEIAQFLQVDFPKKLINNIIYEDSILYKNSAEKKEDWEITLNNIELLQKISPIFDIRFRYQSAVAELFIEKYGEKGVCNNVEEFLTLLKPLFDEYLRTLIPGYEPKFGENLAHIKKINKLKKSFMDEFISPTNNGNNVCINKKDIERYYKEIPQELKSRTSSHSFFVQKTRGENSLAIINQVYIGYTEFFTRFLNYYQKSYINSLKRHLKEKVFDNDGVTIELSSSMGFNANLHPAMGEYELEMSDFPLARQTCNSIKINDLSLVFDKNTKRLVLRHNKIGKINPFYIGYLTPFYLPSLQKYLTHIFQSGYIGLPFHIYNELNLPPEEKLSIRKYGRITIGNVVIQRKKWVIPRQRFLELEANMSEMQYFYNIQKWILENDLPTKFFFKMVPLEYKDLVKSQDDDNYENTDAKPLYMDLSNPIFVKVFRKLTTTIKYGLLIEEVLPDLGEYIDNSEQENYVEEYILELTQKVCKGI</sequence>
<feature type="domain" description="Lantibiotic dehydratase N-terminal" evidence="1">
    <location>
        <begin position="148"/>
        <end position="419"/>
    </location>
</feature>
<dbReference type="InterPro" id="IPR006827">
    <property type="entry name" value="Lant_deHydtase_N"/>
</dbReference>
<dbReference type="AlphaFoldDB" id="A0ABC9QX97"/>
<proteinExistence type="predicted"/>
<protein>
    <recommendedName>
        <fullName evidence="1">Lantibiotic dehydratase N-terminal domain-containing protein</fullName>
    </recommendedName>
</protein>